<sequence>YELKVSVVDKEIEEDKKELEDDEIDDEMLDEMYMKRLNAGLFTLQLVDLTIAWICYEKPMIKEHVTILLNRIGR</sequence>
<gene>
    <name evidence="2" type="ORF">GMARGA_LOCUS20095</name>
</gene>
<dbReference type="InterPro" id="IPR011989">
    <property type="entry name" value="ARM-like"/>
</dbReference>
<reference evidence="2 3" key="1">
    <citation type="submission" date="2021-06" db="EMBL/GenBank/DDBJ databases">
        <authorList>
            <person name="Kallberg Y."/>
            <person name="Tangrot J."/>
            <person name="Rosling A."/>
        </authorList>
    </citation>
    <scope>NUCLEOTIDE SEQUENCE [LARGE SCALE GENOMIC DNA]</scope>
    <source>
        <strain evidence="2 3">120-4 pot B 10/14</strain>
    </source>
</reference>
<evidence type="ECO:0000259" key="1">
    <source>
        <dbReference type="Pfam" id="PF08216"/>
    </source>
</evidence>
<dbReference type="Pfam" id="PF08216">
    <property type="entry name" value="CTNNBL"/>
    <property type="match status" value="1"/>
</dbReference>
<name>A0ABN7VLN8_GIGMA</name>
<accession>A0ABN7VLN8</accession>
<evidence type="ECO:0000313" key="2">
    <source>
        <dbReference type="EMBL" id="CAG8783726.1"/>
    </source>
</evidence>
<protein>
    <submittedName>
        <fullName evidence="2">45978_t:CDS:1</fullName>
    </submittedName>
</protein>
<dbReference type="Gene3D" id="1.25.10.10">
    <property type="entry name" value="Leucine-rich Repeat Variant"/>
    <property type="match status" value="1"/>
</dbReference>
<evidence type="ECO:0000313" key="3">
    <source>
        <dbReference type="Proteomes" id="UP000789901"/>
    </source>
</evidence>
<feature type="non-terminal residue" evidence="2">
    <location>
        <position position="1"/>
    </location>
</feature>
<feature type="domain" description="Beta-catenin-like protein 1 N-terminal" evidence="1">
    <location>
        <begin position="1"/>
        <end position="71"/>
    </location>
</feature>
<comment type="caution">
    <text evidence="2">The sequence shown here is derived from an EMBL/GenBank/DDBJ whole genome shotgun (WGS) entry which is preliminary data.</text>
</comment>
<organism evidence="2 3">
    <name type="scientific">Gigaspora margarita</name>
    <dbReference type="NCBI Taxonomy" id="4874"/>
    <lineage>
        <taxon>Eukaryota</taxon>
        <taxon>Fungi</taxon>
        <taxon>Fungi incertae sedis</taxon>
        <taxon>Mucoromycota</taxon>
        <taxon>Glomeromycotina</taxon>
        <taxon>Glomeromycetes</taxon>
        <taxon>Diversisporales</taxon>
        <taxon>Gigasporaceae</taxon>
        <taxon>Gigaspora</taxon>
    </lineage>
</organism>
<dbReference type="InterPro" id="IPR013180">
    <property type="entry name" value="CTNNBL1_N"/>
</dbReference>
<proteinExistence type="predicted"/>
<keyword evidence="3" id="KW-1185">Reference proteome</keyword>
<dbReference type="EMBL" id="CAJVQB010017320">
    <property type="protein sequence ID" value="CAG8783726.1"/>
    <property type="molecule type" value="Genomic_DNA"/>
</dbReference>
<dbReference type="Proteomes" id="UP000789901">
    <property type="component" value="Unassembled WGS sequence"/>
</dbReference>